<evidence type="ECO:0000256" key="1">
    <source>
        <dbReference type="ARBA" id="ARBA00004651"/>
    </source>
</evidence>
<evidence type="ECO:0000256" key="2">
    <source>
        <dbReference type="ARBA" id="ARBA00006337"/>
    </source>
</evidence>
<reference evidence="14 15" key="1">
    <citation type="submission" date="2017-09" db="EMBL/GenBank/DDBJ databases">
        <title>Depth-based differentiation of microbial function through sediment-hosted aquifers and enrichment of novel symbionts in the deep terrestrial subsurface.</title>
        <authorList>
            <person name="Probst A.J."/>
            <person name="Ladd B."/>
            <person name="Jarett J.K."/>
            <person name="Geller-Mcgrath D.E."/>
            <person name="Sieber C.M."/>
            <person name="Emerson J.B."/>
            <person name="Anantharaman K."/>
            <person name="Thomas B.C."/>
            <person name="Malmstrom R."/>
            <person name="Stieglmeier M."/>
            <person name="Klingl A."/>
            <person name="Woyke T."/>
            <person name="Ryan C.M."/>
            <person name="Banfield J.F."/>
        </authorList>
    </citation>
    <scope>NUCLEOTIDE SEQUENCE [LARGE SCALE GENOMIC DNA]</scope>
    <source>
        <strain evidence="14">CG11_big_fil_rev_8_21_14_0_20_45_26</strain>
    </source>
</reference>
<dbReference type="SUPFAM" id="SSF56176">
    <property type="entry name" value="FAD-binding/transporter-associated domain-like"/>
    <property type="match status" value="1"/>
</dbReference>
<dbReference type="PROSITE" id="PS51371">
    <property type="entry name" value="CBS"/>
    <property type="match status" value="1"/>
</dbReference>
<dbReference type="Pfam" id="PF00571">
    <property type="entry name" value="CBS"/>
    <property type="match status" value="1"/>
</dbReference>
<dbReference type="SMART" id="SM01091">
    <property type="entry name" value="CorC_HlyC"/>
    <property type="match status" value="1"/>
</dbReference>
<comment type="similarity">
    <text evidence="2">Belongs to the UPF0053 family.</text>
</comment>
<dbReference type="SUPFAM" id="SSF54631">
    <property type="entry name" value="CBS-domain pair"/>
    <property type="match status" value="1"/>
</dbReference>
<dbReference type="GO" id="GO:0050660">
    <property type="term" value="F:flavin adenine dinucleotide binding"/>
    <property type="evidence" value="ECO:0007669"/>
    <property type="project" value="InterPro"/>
</dbReference>
<protein>
    <recommendedName>
        <fullName evidence="16">Hemolysin</fullName>
    </recommendedName>
</protein>
<dbReference type="InterPro" id="IPR016169">
    <property type="entry name" value="FAD-bd_PCMH_sub2"/>
</dbReference>
<keyword evidence="7 9" id="KW-0129">CBS domain</keyword>
<evidence type="ECO:0000313" key="14">
    <source>
        <dbReference type="EMBL" id="PIQ85420.1"/>
    </source>
</evidence>
<keyword evidence="6 10" id="KW-1133">Transmembrane helix</keyword>
<keyword evidence="4 10" id="KW-0812">Transmembrane</keyword>
<keyword evidence="8 10" id="KW-0472">Membrane</keyword>
<dbReference type="Gene3D" id="3.30.465.10">
    <property type="match status" value="1"/>
</dbReference>
<dbReference type="InterPro" id="IPR036318">
    <property type="entry name" value="FAD-bd_PCMH-like_sf"/>
</dbReference>
<dbReference type="InterPro" id="IPR002550">
    <property type="entry name" value="CNNM"/>
</dbReference>
<evidence type="ECO:0000256" key="8">
    <source>
        <dbReference type="ARBA" id="ARBA00023136"/>
    </source>
</evidence>
<organism evidence="14 15">
    <name type="scientific">Candidatus Abzuiibacterium crystallinum</name>
    <dbReference type="NCBI Taxonomy" id="1974748"/>
    <lineage>
        <taxon>Bacteria</taxon>
        <taxon>Pseudomonadati</taxon>
        <taxon>Candidatus Omnitrophota</taxon>
        <taxon>Candidatus Abzuiibacterium</taxon>
    </lineage>
</organism>
<dbReference type="InterPro" id="IPR046342">
    <property type="entry name" value="CBS_dom_sf"/>
</dbReference>
<comment type="caution">
    <text evidence="14">The sequence shown here is derived from an EMBL/GenBank/DDBJ whole genome shotgun (WGS) entry which is preliminary data.</text>
</comment>
<dbReference type="Proteomes" id="UP000230859">
    <property type="component" value="Unassembled WGS sequence"/>
</dbReference>
<comment type="subcellular location">
    <subcellularLocation>
        <location evidence="1">Cell membrane</location>
        <topology evidence="1">Multi-pass membrane protein</topology>
    </subcellularLocation>
</comment>
<evidence type="ECO:0000313" key="15">
    <source>
        <dbReference type="Proteomes" id="UP000230859"/>
    </source>
</evidence>
<evidence type="ECO:0000256" key="4">
    <source>
        <dbReference type="ARBA" id="ARBA00022692"/>
    </source>
</evidence>
<evidence type="ECO:0008006" key="16">
    <source>
        <dbReference type="Google" id="ProtNLM"/>
    </source>
</evidence>
<dbReference type="Gene3D" id="3.10.580.10">
    <property type="entry name" value="CBS-domain"/>
    <property type="match status" value="1"/>
</dbReference>
<dbReference type="CDD" id="cd04590">
    <property type="entry name" value="CBS_pair_CorC_HlyC_assoc"/>
    <property type="match status" value="1"/>
</dbReference>
<dbReference type="InterPro" id="IPR000644">
    <property type="entry name" value="CBS_dom"/>
</dbReference>
<dbReference type="PANTHER" id="PTHR22777">
    <property type="entry name" value="HEMOLYSIN-RELATED"/>
    <property type="match status" value="1"/>
</dbReference>
<evidence type="ECO:0000256" key="5">
    <source>
        <dbReference type="ARBA" id="ARBA00022737"/>
    </source>
</evidence>
<evidence type="ECO:0000256" key="9">
    <source>
        <dbReference type="PROSITE-ProRule" id="PRU00703"/>
    </source>
</evidence>
<name>A0A2H0LLY2_9BACT</name>
<evidence type="ECO:0000256" key="11">
    <source>
        <dbReference type="SAM" id="Phobius"/>
    </source>
</evidence>
<keyword evidence="5" id="KW-0677">Repeat</keyword>
<evidence type="ECO:0000256" key="6">
    <source>
        <dbReference type="ARBA" id="ARBA00022989"/>
    </source>
</evidence>
<feature type="transmembrane region" description="Helical" evidence="11">
    <location>
        <begin position="73"/>
        <end position="106"/>
    </location>
</feature>
<dbReference type="Pfam" id="PF03471">
    <property type="entry name" value="CorC_HlyC"/>
    <property type="match status" value="1"/>
</dbReference>
<dbReference type="Pfam" id="PF01595">
    <property type="entry name" value="CNNM"/>
    <property type="match status" value="1"/>
</dbReference>
<dbReference type="InterPro" id="IPR005170">
    <property type="entry name" value="Transptr-assoc_dom"/>
</dbReference>
<proteinExistence type="inferred from homology"/>
<feature type="domain" description="CBS" evidence="12">
    <location>
        <begin position="266"/>
        <end position="323"/>
    </location>
</feature>
<evidence type="ECO:0000256" key="10">
    <source>
        <dbReference type="PROSITE-ProRule" id="PRU01193"/>
    </source>
</evidence>
<dbReference type="InterPro" id="IPR044751">
    <property type="entry name" value="Ion_transp-like_CBS"/>
</dbReference>
<dbReference type="PANTHER" id="PTHR22777:SF32">
    <property type="entry name" value="UPF0053 INNER MEMBRANE PROTEIN YFJD"/>
    <property type="match status" value="1"/>
</dbReference>
<evidence type="ECO:0000256" key="7">
    <source>
        <dbReference type="ARBA" id="ARBA00023122"/>
    </source>
</evidence>
<gene>
    <name evidence="14" type="ORF">COV74_08895</name>
</gene>
<dbReference type="GO" id="GO:0005886">
    <property type="term" value="C:plasma membrane"/>
    <property type="evidence" value="ECO:0007669"/>
    <property type="project" value="UniProtKB-SubCell"/>
</dbReference>
<evidence type="ECO:0000259" key="12">
    <source>
        <dbReference type="PROSITE" id="PS51371"/>
    </source>
</evidence>
<sequence>MSLLSSLILLLVLLFFSGFFSGAETAIFSLSKIERRRIKNKHPFIGTTVDYLLDHPRRTLITILIGNMMVNTMAIAIATYFAIALLGIAGVSIIIVIFTLILLFVGEILPKVFAIRNNTLIAEFSAVPLNWFAKLIFPLRWIVRQITDYVLSFLVKEKLKGADRLSEQELRTLAQIGKEEGVLKAKEEQMIARLLDLGNRSVDEIMTPKTEFIAFDINDHPDKLVDLIQRSHFSFIPIYQDTLDNFLGVLSTQEYMLNLPKKIQDLIRTPYYIPETKPIDELLEEFRLKSERFAVCVDEHGGIAGLVTLEDVVEEIFGEFYDEYAKVEELVTEKGSHELVVQAKISLHDLNQKLSCTLRSESSETLSGWILERLGKIPAINESFDYKDCHFQVLEVTKRRIVRVSIRRKI</sequence>
<keyword evidence="3" id="KW-1003">Cell membrane</keyword>
<evidence type="ECO:0000259" key="13">
    <source>
        <dbReference type="PROSITE" id="PS51846"/>
    </source>
</evidence>
<accession>A0A2H0LLY2</accession>
<dbReference type="EMBL" id="PCVY01000066">
    <property type="protein sequence ID" value="PIQ85420.1"/>
    <property type="molecule type" value="Genomic_DNA"/>
</dbReference>
<feature type="domain" description="CNNM transmembrane" evidence="13">
    <location>
        <begin position="1"/>
        <end position="187"/>
    </location>
</feature>
<evidence type="ECO:0000256" key="3">
    <source>
        <dbReference type="ARBA" id="ARBA00022475"/>
    </source>
</evidence>
<dbReference type="AlphaFoldDB" id="A0A2H0LLY2"/>
<dbReference type="PROSITE" id="PS51846">
    <property type="entry name" value="CNNM"/>
    <property type="match status" value="1"/>
</dbReference>